<reference evidence="3 4" key="1">
    <citation type="submission" date="2024-01" db="EMBL/GenBank/DDBJ databases">
        <title>A draft genome for a cacao thread blight-causing isolate of Paramarasmius palmivorus.</title>
        <authorList>
            <person name="Baruah I.K."/>
            <person name="Bukari Y."/>
            <person name="Amoako-Attah I."/>
            <person name="Meinhardt L.W."/>
            <person name="Bailey B.A."/>
            <person name="Cohen S.P."/>
        </authorList>
    </citation>
    <scope>NUCLEOTIDE SEQUENCE [LARGE SCALE GENOMIC DNA]</scope>
    <source>
        <strain evidence="3 4">GH-12</strain>
    </source>
</reference>
<evidence type="ECO:0000313" key="3">
    <source>
        <dbReference type="EMBL" id="KAK7033650.1"/>
    </source>
</evidence>
<dbReference type="AlphaFoldDB" id="A0AAW0C3T1"/>
<name>A0AAW0C3T1_9AGAR</name>
<protein>
    <recommendedName>
        <fullName evidence="2">Nephrocystin 3-like N-terminal domain-containing protein</fullName>
    </recommendedName>
</protein>
<feature type="domain" description="Nephrocystin 3-like N-terminal" evidence="2">
    <location>
        <begin position="75"/>
        <end position="220"/>
    </location>
</feature>
<evidence type="ECO:0000259" key="2">
    <source>
        <dbReference type="Pfam" id="PF24883"/>
    </source>
</evidence>
<accession>A0AAW0C3T1</accession>
<keyword evidence="4" id="KW-1185">Reference proteome</keyword>
<dbReference type="InterPro" id="IPR056884">
    <property type="entry name" value="NPHP3-like_N"/>
</dbReference>
<dbReference type="PANTHER" id="PTHR10039:SF5">
    <property type="entry name" value="NACHT DOMAIN-CONTAINING PROTEIN"/>
    <property type="match status" value="1"/>
</dbReference>
<proteinExistence type="predicted"/>
<evidence type="ECO:0000313" key="4">
    <source>
        <dbReference type="Proteomes" id="UP001383192"/>
    </source>
</evidence>
<dbReference type="Gene3D" id="3.40.50.300">
    <property type="entry name" value="P-loop containing nucleotide triphosphate hydrolases"/>
    <property type="match status" value="1"/>
</dbReference>
<dbReference type="SUPFAM" id="SSF52540">
    <property type="entry name" value="P-loop containing nucleoside triphosphate hydrolases"/>
    <property type="match status" value="1"/>
</dbReference>
<dbReference type="InterPro" id="IPR027417">
    <property type="entry name" value="P-loop_NTPase"/>
</dbReference>
<organism evidence="3 4">
    <name type="scientific">Paramarasmius palmivorus</name>
    <dbReference type="NCBI Taxonomy" id="297713"/>
    <lineage>
        <taxon>Eukaryota</taxon>
        <taxon>Fungi</taxon>
        <taxon>Dikarya</taxon>
        <taxon>Basidiomycota</taxon>
        <taxon>Agaricomycotina</taxon>
        <taxon>Agaricomycetes</taxon>
        <taxon>Agaricomycetidae</taxon>
        <taxon>Agaricales</taxon>
        <taxon>Marasmiineae</taxon>
        <taxon>Marasmiaceae</taxon>
        <taxon>Paramarasmius</taxon>
    </lineage>
</organism>
<dbReference type="Proteomes" id="UP001383192">
    <property type="component" value="Unassembled WGS sequence"/>
</dbReference>
<gene>
    <name evidence="3" type="ORF">VNI00_012650</name>
</gene>
<dbReference type="PANTHER" id="PTHR10039">
    <property type="entry name" value="AMELOGENIN"/>
    <property type="match status" value="1"/>
</dbReference>
<comment type="caution">
    <text evidence="3">The sequence shown here is derived from an EMBL/GenBank/DDBJ whole genome shotgun (WGS) entry which is preliminary data.</text>
</comment>
<dbReference type="Pfam" id="PF24883">
    <property type="entry name" value="NPHP3_N"/>
    <property type="match status" value="1"/>
</dbReference>
<keyword evidence="1" id="KW-0677">Repeat</keyword>
<sequence>MAFNNSRDFEIAGGAHNTVYGNQYNNTYYSSRDDATQILQKLADQAAINACHDAEARYPQPNCHPNTRVKTLNSLDEWIRDRDGHIRVCWVNGSAGVGKSAIAQKVSEDHPDQLCGAFFFSRNDPSRDKLNPFVATLAYQCCTTGQLKDIVGPMILAVIRSHPNIFRTSAENQFQKLLLEPFSQLTEAQRQSVPNLIVVDGLDECVDHRSQQRLLGIIDIAITFTTRPTQHSFPFVFLLCSRPEPLICHGINNAAFASCLSRVEISGTTIRFLGYLSESDIDIQQYLLKEFSTLRAKYYRVLRHEGEVWPSEEQVMNLVERASGQFIFAVTVINYLDTSDERPQDRLETILHVDPGDLPESPYPALDVLYRQVLSKCLHWKKVYSILRFLLSPYPAIGDLGRSLWDQIQWHSPSVVSMLFQLQPGEIEILLSKLHSIIHIPDDENSQIHILHASFSEFLLHTARSGDYHVAKYSELEYSDLITVFLVHTLSSYTRYYPPYCTSEQSFDDAFLRWQEKVGAVREYAVPGLASRCWSDCCCQINTPSVGLIAELEKVDPFVAGAMALTAGIYGIRTLLSFRDCLQWAMSLGEKTPRTFVARMEAFLDGFYLGYSKEVLRHHAILYTFLLECGFPTCSNWAEATGIAKFACAYYNKWWKEGLVKWRMDPLFLPATSESRKILPDGWVIVHITPTSGNRELLKRVHDRICRSLGYGAREMFDNDILHNSSESVSQNLVQEEDLAAFKALLYKRRDLFTHLVRPLPCFFHIPISGDDSSDTPSRDTREVNGLRCTTSRSHDGTFPASNQNVASPQEITSWLDRLSTIRVLENDLLVLRILRRMLHLYRRRG</sequence>
<dbReference type="EMBL" id="JAYKXP010000060">
    <property type="protein sequence ID" value="KAK7033650.1"/>
    <property type="molecule type" value="Genomic_DNA"/>
</dbReference>
<evidence type="ECO:0000256" key="1">
    <source>
        <dbReference type="ARBA" id="ARBA00022737"/>
    </source>
</evidence>